<name>A0A0J8FYH7_9PSED</name>
<dbReference type="PIRSF" id="PIRSF002867">
    <property type="entry name" value="CheV"/>
    <property type="match status" value="1"/>
</dbReference>
<dbReference type="PROSITE" id="PS50110">
    <property type="entry name" value="RESPONSE_REGULATORY"/>
    <property type="match status" value="1"/>
</dbReference>
<dbReference type="RefSeq" id="WP_048724514.1">
    <property type="nucleotide sequence ID" value="NZ_JBJGXJ010000013.1"/>
</dbReference>
<comment type="caution">
    <text evidence="4">The sequence shown here is derived from an EMBL/GenBank/DDBJ whole genome shotgun (WGS) entry which is preliminary data.</text>
</comment>
<dbReference type="Pfam" id="PF01584">
    <property type="entry name" value="CheW"/>
    <property type="match status" value="1"/>
</dbReference>
<proteinExistence type="predicted"/>
<dbReference type="SUPFAM" id="SSF50341">
    <property type="entry name" value="CheW-like"/>
    <property type="match status" value="1"/>
</dbReference>
<dbReference type="AlphaFoldDB" id="A0A0J8FYH7"/>
<sequence>MTGVLASVNSRTQLVGQNRLELLLFRFNDNQLYGINVFKVREVIRCPKLSSIPKSNSNICGVANIRGVCIPILDLAMATGLPGVEDKESAFIILTEYNNRVQGFLVYAVEHIVNLNWEDIHPPPMGSGEDNYLTAVTRTDNRLVEIIDVEKVLTEISPTSEEISIGVLDHDVTQQARHLRVLTVDDSLVARKQVTRCLETVGVEVVALNDGRQALDYLRAMLDEGRKPEEEFLMMISDIEMPEMDGYTLTAEIRNDPRMAKLHIVLHTSLSGGFNQAMVKKVGADDFLAKFRPDDLAGRVVARIKAANPD</sequence>
<dbReference type="PANTHER" id="PTHR47233:SF3">
    <property type="entry name" value="CHEMOTAXIS PROTEIN CHEV"/>
    <property type="match status" value="1"/>
</dbReference>
<dbReference type="OrthoDB" id="9806105at2"/>
<dbReference type="InterPro" id="IPR024181">
    <property type="entry name" value="Chemotax_regulator_CheV"/>
</dbReference>
<dbReference type="STRING" id="1674920.ACR52_12680"/>
<dbReference type="SUPFAM" id="SSF52172">
    <property type="entry name" value="CheY-like"/>
    <property type="match status" value="1"/>
</dbReference>
<dbReference type="InterPro" id="IPR002545">
    <property type="entry name" value="CheW-lke_dom"/>
</dbReference>
<dbReference type="Gene3D" id="2.30.30.40">
    <property type="entry name" value="SH3 Domains"/>
    <property type="match status" value="1"/>
</dbReference>
<dbReference type="GO" id="GO:0006935">
    <property type="term" value="P:chemotaxis"/>
    <property type="evidence" value="ECO:0007669"/>
    <property type="project" value="InterPro"/>
</dbReference>
<dbReference type="Gene3D" id="3.40.50.2300">
    <property type="match status" value="1"/>
</dbReference>
<dbReference type="Pfam" id="PF00072">
    <property type="entry name" value="Response_reg"/>
    <property type="match status" value="1"/>
</dbReference>
<dbReference type="PROSITE" id="PS50851">
    <property type="entry name" value="CHEW"/>
    <property type="match status" value="1"/>
</dbReference>
<keyword evidence="1" id="KW-0597">Phosphoprotein</keyword>
<evidence type="ECO:0000313" key="5">
    <source>
        <dbReference type="Proteomes" id="UP000037551"/>
    </source>
</evidence>
<gene>
    <name evidence="4" type="ORF">ACR52_12680</name>
</gene>
<evidence type="ECO:0000313" key="4">
    <source>
        <dbReference type="EMBL" id="KMT55407.1"/>
    </source>
</evidence>
<organism evidence="4 5">
    <name type="scientific">Pseudomonas fildesensis</name>
    <dbReference type="NCBI Taxonomy" id="1674920"/>
    <lineage>
        <taxon>Bacteria</taxon>
        <taxon>Pseudomonadati</taxon>
        <taxon>Pseudomonadota</taxon>
        <taxon>Gammaproteobacteria</taxon>
        <taxon>Pseudomonadales</taxon>
        <taxon>Pseudomonadaceae</taxon>
        <taxon>Pseudomonas</taxon>
    </lineage>
</organism>
<dbReference type="InterPro" id="IPR011006">
    <property type="entry name" value="CheY-like_superfamily"/>
</dbReference>
<evidence type="ECO:0000256" key="1">
    <source>
        <dbReference type="PROSITE-ProRule" id="PRU00169"/>
    </source>
</evidence>
<dbReference type="InterPro" id="IPR001789">
    <property type="entry name" value="Sig_transdc_resp-reg_receiver"/>
</dbReference>
<protein>
    <submittedName>
        <fullName evidence="4">Chemotaxis protein CheW</fullName>
    </submittedName>
</protein>
<dbReference type="PANTHER" id="PTHR47233">
    <property type="entry name" value="CHEMOTAXIS PROTEIN CHEV"/>
    <property type="match status" value="1"/>
</dbReference>
<dbReference type="SMART" id="SM00448">
    <property type="entry name" value="REC"/>
    <property type="match status" value="1"/>
</dbReference>
<keyword evidence="5" id="KW-1185">Reference proteome</keyword>
<feature type="modified residue" description="4-aspartylphosphate" evidence="1">
    <location>
        <position position="238"/>
    </location>
</feature>
<accession>A0A0J8FYH7</accession>
<feature type="domain" description="CheW-like" evidence="3">
    <location>
        <begin position="19"/>
        <end position="158"/>
    </location>
</feature>
<dbReference type="EMBL" id="LFMW01000007">
    <property type="protein sequence ID" value="KMT55407.1"/>
    <property type="molecule type" value="Genomic_DNA"/>
</dbReference>
<dbReference type="SMART" id="SM00260">
    <property type="entry name" value="CheW"/>
    <property type="match status" value="1"/>
</dbReference>
<dbReference type="GO" id="GO:0000160">
    <property type="term" value="P:phosphorelay signal transduction system"/>
    <property type="evidence" value="ECO:0007669"/>
    <property type="project" value="InterPro"/>
</dbReference>
<evidence type="ECO:0000259" key="2">
    <source>
        <dbReference type="PROSITE" id="PS50110"/>
    </source>
</evidence>
<dbReference type="InterPro" id="IPR036061">
    <property type="entry name" value="CheW-like_dom_sf"/>
</dbReference>
<feature type="domain" description="Response regulatory" evidence="2">
    <location>
        <begin position="180"/>
        <end position="305"/>
    </location>
</feature>
<dbReference type="PATRIC" id="fig|1674920.3.peg.5366"/>
<reference evidence="4 5" key="1">
    <citation type="submission" date="2015-06" db="EMBL/GenBank/DDBJ databases">
        <title>Draft genome sequence of an Antarctic Pseudomonas sp. strain KG01 with full potential for biotechnological applications.</title>
        <authorList>
            <person name="Pavlov M.S."/>
            <person name="Lira F."/>
            <person name="Martinez J.L."/>
            <person name="Marshall S.H."/>
        </authorList>
    </citation>
    <scope>NUCLEOTIDE SEQUENCE [LARGE SCALE GENOMIC DNA]</scope>
    <source>
        <strain evidence="4 5">KG01</strain>
    </source>
</reference>
<dbReference type="Gene3D" id="2.40.50.180">
    <property type="entry name" value="CheA-289, Domain 4"/>
    <property type="match status" value="1"/>
</dbReference>
<dbReference type="CDD" id="cd19924">
    <property type="entry name" value="REC_CheV-like"/>
    <property type="match status" value="1"/>
</dbReference>
<dbReference type="Proteomes" id="UP000037551">
    <property type="component" value="Unassembled WGS sequence"/>
</dbReference>
<evidence type="ECO:0000259" key="3">
    <source>
        <dbReference type="PROSITE" id="PS50851"/>
    </source>
</evidence>